<accession>A0A2P1PQM2</accession>
<dbReference type="EMBL" id="CP027860">
    <property type="protein sequence ID" value="AVP97141.1"/>
    <property type="molecule type" value="Genomic_DNA"/>
</dbReference>
<dbReference type="InterPro" id="IPR042099">
    <property type="entry name" value="ANL_N_sf"/>
</dbReference>
<dbReference type="SMART" id="SM01294">
    <property type="entry name" value="PKS_PP_betabranch"/>
    <property type="match status" value="1"/>
</dbReference>
<dbReference type="RefSeq" id="WP_106891065.1">
    <property type="nucleotide sequence ID" value="NZ_CP027860.1"/>
</dbReference>
<dbReference type="Proteomes" id="UP000241074">
    <property type="component" value="Chromosome"/>
</dbReference>
<evidence type="ECO:0000259" key="7">
    <source>
        <dbReference type="PROSITE" id="PS50075"/>
    </source>
</evidence>
<dbReference type="SUPFAM" id="SSF47336">
    <property type="entry name" value="ACP-like"/>
    <property type="match status" value="1"/>
</dbReference>
<dbReference type="FunFam" id="3.40.50.12780:FF:000013">
    <property type="entry name" value="Long-chain-fatty-acid--AMP ligase FadD32"/>
    <property type="match status" value="1"/>
</dbReference>
<comment type="similarity">
    <text evidence="1">Belongs to the ATP-dependent AMP-binding enzyme family.</text>
</comment>
<evidence type="ECO:0000313" key="8">
    <source>
        <dbReference type="EMBL" id="AVP97141.1"/>
    </source>
</evidence>
<dbReference type="CDD" id="cd05931">
    <property type="entry name" value="FAAL"/>
    <property type="match status" value="1"/>
</dbReference>
<keyword evidence="5" id="KW-0276">Fatty acid metabolism</keyword>
<dbReference type="KEGG" id="xba:C7S18_08015"/>
<dbReference type="GO" id="GO:0070566">
    <property type="term" value="F:adenylyltransferase activity"/>
    <property type="evidence" value="ECO:0007669"/>
    <property type="project" value="TreeGrafter"/>
</dbReference>
<dbReference type="AlphaFoldDB" id="A0A2P1PQM2"/>
<dbReference type="PROSITE" id="PS00012">
    <property type="entry name" value="PHOSPHOPANTETHEINE"/>
    <property type="match status" value="1"/>
</dbReference>
<keyword evidence="3" id="KW-0597">Phosphoprotein</keyword>
<dbReference type="GO" id="GO:0031177">
    <property type="term" value="F:phosphopantetheine binding"/>
    <property type="evidence" value="ECO:0007669"/>
    <property type="project" value="InterPro"/>
</dbReference>
<dbReference type="InterPro" id="IPR000873">
    <property type="entry name" value="AMP-dep_synth/lig_dom"/>
</dbReference>
<organism evidence="8 9">
    <name type="scientific">Ahniella affigens</name>
    <dbReference type="NCBI Taxonomy" id="2021234"/>
    <lineage>
        <taxon>Bacteria</taxon>
        <taxon>Pseudomonadati</taxon>
        <taxon>Pseudomonadota</taxon>
        <taxon>Gammaproteobacteria</taxon>
        <taxon>Lysobacterales</taxon>
        <taxon>Rhodanobacteraceae</taxon>
        <taxon>Ahniella</taxon>
    </lineage>
</organism>
<dbReference type="PANTHER" id="PTHR22754">
    <property type="entry name" value="DISCO-INTERACTING PROTEIN 2 DIP2 -RELATED"/>
    <property type="match status" value="1"/>
</dbReference>
<dbReference type="InterPro" id="IPR036736">
    <property type="entry name" value="ACP-like_sf"/>
</dbReference>
<dbReference type="InterPro" id="IPR040097">
    <property type="entry name" value="FAAL/FAAC"/>
</dbReference>
<dbReference type="Pfam" id="PF23024">
    <property type="entry name" value="AMP-dom_DIP2-like"/>
    <property type="match status" value="1"/>
</dbReference>
<dbReference type="OrthoDB" id="9757559at2"/>
<name>A0A2P1PQM2_9GAMM</name>
<evidence type="ECO:0000256" key="5">
    <source>
        <dbReference type="ARBA" id="ARBA00022832"/>
    </source>
</evidence>
<dbReference type="Gene3D" id="3.40.50.12780">
    <property type="entry name" value="N-terminal domain of ligase-like"/>
    <property type="match status" value="1"/>
</dbReference>
<dbReference type="GO" id="GO:0005886">
    <property type="term" value="C:plasma membrane"/>
    <property type="evidence" value="ECO:0007669"/>
    <property type="project" value="TreeGrafter"/>
</dbReference>
<dbReference type="GO" id="GO:0006633">
    <property type="term" value="P:fatty acid biosynthetic process"/>
    <property type="evidence" value="ECO:0007669"/>
    <property type="project" value="TreeGrafter"/>
</dbReference>
<sequence>MNIINGVDLDTVTSTVDLLEQRAQTHPEALAFTFLKDGSVDTGGVTFAELLARAKAVAGALQADGMAGQAALLLYPPGLEFVVAFYACMFAGVVAIPAVPPRINRALGNLDAIMADAKTDVILTCSSLLPKLTDIYASDPSDQRYRIVDTDPLQDARANAWTRSEIGRNDLAFLQYTSGSTGAPKGVMVSHGNLLHNHEAQRRFFALNEQSRHVSWLPHYHDMGLIGNILQSVYLGTPCWLMSPSAFIKNPACWLRAIAKYQATASGAPNFAYQYCVDRINDAQIEGLDLSSWQIAYNGAEPVRAATIEAFQQRFARHGFRATAMYPCYGMAEATLVITGGSKDAAPVIAWFDKHELEQHRVVAVTPQHPHAHALVGCGRGAANSDQLIQIVDQHSGLPLGANRCGEIWVSSGSVCQGYLHKPELTDQIYRARIDGTDRQFARSGDIGFLDAQGELFITGRLKELLIVRGRNHYPTDIEQVVQDCHPALAKDAGAAFAIDVAGQERVVIVQELTRDASSRFNLDAIVSAASAALSDAFELQLYSLVLIRPGRIPKTSSGKIQRSAARRLYLNQGLPVLGTWTASTHDITMSEADVDEASQPVDIQDEAQVQAWLSTRIRRYLQSIPDEIDPDQPLSTYGLDSTISLQLIEEISQLTSQQVEPTLLWEYPTLNALSARIAQAA</sequence>
<dbReference type="GO" id="GO:0071766">
    <property type="term" value="P:Actinobacterium-type cell wall biogenesis"/>
    <property type="evidence" value="ECO:0007669"/>
    <property type="project" value="UniProtKB-ARBA"/>
</dbReference>
<keyword evidence="4" id="KW-0436">Ligase</keyword>
<keyword evidence="2" id="KW-0596">Phosphopantetheine</keyword>
<evidence type="ECO:0000256" key="6">
    <source>
        <dbReference type="ARBA" id="ARBA00023098"/>
    </source>
</evidence>
<keyword evidence="6" id="KW-0443">Lipid metabolism</keyword>
<evidence type="ECO:0000313" key="9">
    <source>
        <dbReference type="Proteomes" id="UP000241074"/>
    </source>
</evidence>
<dbReference type="Pfam" id="PF00501">
    <property type="entry name" value="AMP-binding"/>
    <property type="match status" value="1"/>
</dbReference>
<proteinExistence type="inferred from homology"/>
<dbReference type="InterPro" id="IPR025110">
    <property type="entry name" value="AMP-bd_C"/>
</dbReference>
<reference evidence="8 9" key="1">
    <citation type="submission" date="2018-03" db="EMBL/GenBank/DDBJ databases">
        <title>Ahniella affigens gen. nov., sp. nov., a gammaproteobacterium isolated from sandy soil near a stream.</title>
        <authorList>
            <person name="Ko Y."/>
            <person name="Kim J.-H."/>
        </authorList>
    </citation>
    <scope>NUCLEOTIDE SEQUENCE [LARGE SCALE GENOMIC DNA]</scope>
    <source>
        <strain evidence="8 9">D13</strain>
    </source>
</reference>
<evidence type="ECO:0000256" key="4">
    <source>
        <dbReference type="ARBA" id="ARBA00022598"/>
    </source>
</evidence>
<dbReference type="InterPro" id="IPR020845">
    <property type="entry name" value="AMP-binding_CS"/>
</dbReference>
<dbReference type="Pfam" id="PF00550">
    <property type="entry name" value="PP-binding"/>
    <property type="match status" value="1"/>
</dbReference>
<evidence type="ECO:0000256" key="1">
    <source>
        <dbReference type="ARBA" id="ARBA00006432"/>
    </source>
</evidence>
<protein>
    <submittedName>
        <fullName evidence="8">AMP-dependent synthetase</fullName>
    </submittedName>
</protein>
<dbReference type="Gene3D" id="1.10.1200.10">
    <property type="entry name" value="ACP-like"/>
    <property type="match status" value="1"/>
</dbReference>
<evidence type="ECO:0000256" key="2">
    <source>
        <dbReference type="ARBA" id="ARBA00022450"/>
    </source>
</evidence>
<dbReference type="InterPro" id="IPR045851">
    <property type="entry name" value="AMP-bd_C_sf"/>
</dbReference>
<feature type="domain" description="Carrier" evidence="7">
    <location>
        <begin position="600"/>
        <end position="682"/>
    </location>
</feature>
<dbReference type="PANTHER" id="PTHR22754:SF32">
    <property type="entry name" value="DISCO-INTERACTING PROTEIN 2"/>
    <property type="match status" value="1"/>
</dbReference>
<dbReference type="Gene3D" id="3.30.300.30">
    <property type="match status" value="1"/>
</dbReference>
<evidence type="ECO:0000256" key="3">
    <source>
        <dbReference type="ARBA" id="ARBA00022553"/>
    </source>
</evidence>
<gene>
    <name evidence="8" type="ORF">C7S18_08015</name>
</gene>
<dbReference type="PROSITE" id="PS00455">
    <property type="entry name" value="AMP_BINDING"/>
    <property type="match status" value="1"/>
</dbReference>
<dbReference type="InterPro" id="IPR006162">
    <property type="entry name" value="Ppantetheine_attach_site"/>
</dbReference>
<dbReference type="InterPro" id="IPR020806">
    <property type="entry name" value="PKS_PP-bd"/>
</dbReference>
<dbReference type="SMART" id="SM00823">
    <property type="entry name" value="PKS_PP"/>
    <property type="match status" value="1"/>
</dbReference>
<dbReference type="GO" id="GO:0016874">
    <property type="term" value="F:ligase activity"/>
    <property type="evidence" value="ECO:0007669"/>
    <property type="project" value="UniProtKB-KW"/>
</dbReference>
<reference evidence="8 9" key="2">
    <citation type="submission" date="2018-03" db="EMBL/GenBank/DDBJ databases">
        <authorList>
            <person name="Keele B.F."/>
        </authorList>
    </citation>
    <scope>NUCLEOTIDE SEQUENCE [LARGE SCALE GENOMIC DNA]</scope>
    <source>
        <strain evidence="8 9">D13</strain>
    </source>
</reference>
<dbReference type="SUPFAM" id="SSF56801">
    <property type="entry name" value="Acetyl-CoA synthetase-like"/>
    <property type="match status" value="1"/>
</dbReference>
<dbReference type="PROSITE" id="PS50075">
    <property type="entry name" value="CARRIER"/>
    <property type="match status" value="1"/>
</dbReference>
<keyword evidence="9" id="KW-1185">Reference proteome</keyword>
<dbReference type="InterPro" id="IPR009081">
    <property type="entry name" value="PP-bd_ACP"/>
</dbReference>